<keyword evidence="1" id="KW-0040">ANK repeat</keyword>
<evidence type="ECO:0000256" key="1">
    <source>
        <dbReference type="PROSITE-ProRule" id="PRU00023"/>
    </source>
</evidence>
<dbReference type="Pfam" id="PF12796">
    <property type="entry name" value="Ank_2"/>
    <property type="match status" value="3"/>
</dbReference>
<dbReference type="InterPro" id="IPR002110">
    <property type="entry name" value="Ankyrin_rpt"/>
</dbReference>
<dbReference type="PROSITE" id="PS50297">
    <property type="entry name" value="ANK_REP_REGION"/>
    <property type="match status" value="1"/>
</dbReference>
<feature type="repeat" description="ANK" evidence="1">
    <location>
        <begin position="59"/>
        <end position="83"/>
    </location>
</feature>
<accession>C6LNE5</accession>
<dbReference type="InterPro" id="IPR036770">
    <property type="entry name" value="Ankyrin_rpt-contain_sf"/>
</dbReference>
<dbReference type="OrthoDB" id="194358at2759"/>
<comment type="caution">
    <text evidence="2">The sequence shown here is derived from an EMBL/GenBank/DDBJ whole genome shotgun (WGS) entry which is preliminary data.</text>
</comment>
<proteinExistence type="predicted"/>
<dbReference type="VEuPathDB" id="GiardiaDB:GL50581_248"/>
<dbReference type="PANTHER" id="PTHR24120">
    <property type="entry name" value="GH07239P"/>
    <property type="match status" value="1"/>
</dbReference>
<dbReference type="OMA" id="KPYELGM"/>
<dbReference type="PANTHER" id="PTHR24120:SF4">
    <property type="entry name" value="GH07239P"/>
    <property type="match status" value="1"/>
</dbReference>
<gene>
    <name evidence="2" type="ORF">GL50581_248</name>
</gene>
<name>C6LNE5_GIAIB</name>
<dbReference type="PROSITE" id="PS50088">
    <property type="entry name" value="ANK_REPEAT"/>
    <property type="match status" value="1"/>
</dbReference>
<organism evidence="2 3">
    <name type="scientific">Giardia intestinalis (strain ATCC 50581 / GS clone H7)</name>
    <name type="common">Giardia lamblia</name>
    <dbReference type="NCBI Taxonomy" id="598745"/>
    <lineage>
        <taxon>Eukaryota</taxon>
        <taxon>Metamonada</taxon>
        <taxon>Diplomonadida</taxon>
        <taxon>Hexamitidae</taxon>
        <taxon>Giardiinae</taxon>
        <taxon>Giardia</taxon>
    </lineage>
</organism>
<evidence type="ECO:0000313" key="2">
    <source>
        <dbReference type="EMBL" id="EET02475.1"/>
    </source>
</evidence>
<dbReference type="EMBL" id="ACGJ01000384">
    <property type="protein sequence ID" value="EET02475.1"/>
    <property type="molecule type" value="Genomic_DNA"/>
</dbReference>
<dbReference type="Proteomes" id="UP000002488">
    <property type="component" value="Unassembled WGS sequence"/>
</dbReference>
<protein>
    <submittedName>
        <fullName evidence="2">Protein 21.1</fullName>
    </submittedName>
</protein>
<dbReference type="SUPFAM" id="SSF48403">
    <property type="entry name" value="Ankyrin repeat"/>
    <property type="match status" value="2"/>
</dbReference>
<evidence type="ECO:0000313" key="3">
    <source>
        <dbReference type="Proteomes" id="UP000002488"/>
    </source>
</evidence>
<dbReference type="SMART" id="SM00248">
    <property type="entry name" value="ANK"/>
    <property type="match status" value="12"/>
</dbReference>
<dbReference type="Gene3D" id="1.25.40.20">
    <property type="entry name" value="Ankyrin repeat-containing domain"/>
    <property type="match status" value="5"/>
</dbReference>
<dbReference type="AlphaFoldDB" id="C6LNE5"/>
<reference evidence="2 3" key="1">
    <citation type="journal article" date="2009" name="PLoS Pathog.">
        <title>Draft genome sequencing of giardia intestinalis assemblage B isolate GS: is human giardiasis caused by two different species?</title>
        <authorList>
            <person name="Franzen O."/>
            <person name="Jerlstrom-Hultqvist J."/>
            <person name="Castro E."/>
            <person name="Sherwood E."/>
            <person name="Ankarklev J."/>
            <person name="Reiner D.S."/>
            <person name="Palm D."/>
            <person name="Andersson J.O."/>
            <person name="Andersson B."/>
            <person name="Svard S.G."/>
        </authorList>
    </citation>
    <scope>NUCLEOTIDE SEQUENCE [LARGE SCALE GENOMIC DNA]</scope>
    <source>
        <strain evidence="3">ATCC 50581 / GS clone H7</strain>
    </source>
</reference>
<sequence length="759" mass="83682">MSLLIDALIKAHTLFYPYECIPAVPLARAEHPTQLMHMAQSGQSDGVTANLREARIVRHDRTALMLAAENGHLECCKLLVNAGEAGIVDERGVTALSRAVVTENFLCALLLFPYEGRLSSITPLMQAAALGDCDGLLPNIRYLNMKDINGYTATMFASLYGNIKCLEYLFVNEQTLGDFPLISALQLAIKHNQLPSVSFLLHQKPYLLSNVFFSGVTRPSIDLGMCLTNVIKMLGNTVHDFQITPLMYKVALGQAIGAVDLDMWATKRDAHERTSLMYCAQTNTNSQSTVDLLVEREAGMQDRSGYMAFCYAFMTHNMPLARLLYEREMEKTLGDTDNAFSVAVSSGNLGLITFCYDINTKKGYSPEQYKVKLRRPVSVQSTTTQLIRSIVQGIPDDHILFREQIGTISTNLFPFPFSALQALIMTAHYEHVPFLLGELGITYSHGTTALMLASGMASSPALFAIFPYLAAEYGNKDSRGMTALMHAACRGNLSYLQGLLRLEAGIRDLFGKTALIYATFNNNLDAVKLLASHEQGILTSNGFTALMIASFHNYIEIVKVLMHYEAGFVNNENYTALLLAMQEGYIEVAKLLHSIDVEAKQAKINPLIWAAFCGDVAGTLRYKGEYLKKRSPVLSTALKYAASASSPETASLLLEEAGMSDDTNNTALMSAARMGSLECVRLLKPYELGMKNSGGETALFYAVTRGYREIAMELLEEASIVGRSTLVEMIMEYVSDSKPEPTIVDMIFDDFIPHILNSQ</sequence>